<evidence type="ECO:0008006" key="4">
    <source>
        <dbReference type="Google" id="ProtNLM"/>
    </source>
</evidence>
<keyword evidence="1" id="KW-0732">Signal</keyword>
<accession>A0ABQ6GBI4</accession>
<evidence type="ECO:0000256" key="1">
    <source>
        <dbReference type="SAM" id="SignalP"/>
    </source>
</evidence>
<feature type="chain" id="PRO_5045591969" description="Small peptidoglycan-associated lipoprotein" evidence="1">
    <location>
        <begin position="22"/>
        <end position="124"/>
    </location>
</feature>
<dbReference type="EMBL" id="BSSQ01000008">
    <property type="protein sequence ID" value="GLX67583.1"/>
    <property type="molecule type" value="Genomic_DNA"/>
</dbReference>
<sequence>MKSYYLLSLILIMILSGCKSSNEPKPSPSPVNLSSMYSTEEGKYYLVALGTNEEQELEFQQVFDENIEKIAGSYLNGSPNEVELQKLNIHEMPVYIVIGTEKEIFRTDHLSELNQFLHDDKFLP</sequence>
<evidence type="ECO:0000313" key="2">
    <source>
        <dbReference type="EMBL" id="GLX67583.1"/>
    </source>
</evidence>
<proteinExistence type="predicted"/>
<gene>
    <name evidence="2" type="ORF">MU1_19280</name>
</gene>
<keyword evidence="3" id="KW-1185">Reference proteome</keyword>
<dbReference type="Proteomes" id="UP001157114">
    <property type="component" value="Unassembled WGS sequence"/>
</dbReference>
<dbReference type="PROSITE" id="PS51257">
    <property type="entry name" value="PROKAR_LIPOPROTEIN"/>
    <property type="match status" value="1"/>
</dbReference>
<reference evidence="2 3" key="1">
    <citation type="submission" date="2023-03" db="EMBL/GenBank/DDBJ databases">
        <title>Draft genome sequence of the bacteria which degrade cell wall of Tricholomamatutake.</title>
        <authorList>
            <person name="Konishi Y."/>
            <person name="Fukuta Y."/>
            <person name="Shirasaka N."/>
        </authorList>
    </citation>
    <scope>NUCLEOTIDE SEQUENCE [LARGE SCALE GENOMIC DNA]</scope>
    <source>
        <strain evidence="3">mu1</strain>
    </source>
</reference>
<protein>
    <recommendedName>
        <fullName evidence="4">Small peptidoglycan-associated lipoprotein</fullName>
    </recommendedName>
</protein>
<name>A0ABQ6GBI4_9BACL</name>
<comment type="caution">
    <text evidence="2">The sequence shown here is derived from an EMBL/GenBank/DDBJ whole genome shotgun (WGS) entry which is preliminary data.</text>
</comment>
<evidence type="ECO:0000313" key="3">
    <source>
        <dbReference type="Proteomes" id="UP001157114"/>
    </source>
</evidence>
<organism evidence="2 3">
    <name type="scientific">Paenibacillus glycanilyticus</name>
    <dbReference type="NCBI Taxonomy" id="126569"/>
    <lineage>
        <taxon>Bacteria</taxon>
        <taxon>Bacillati</taxon>
        <taxon>Bacillota</taxon>
        <taxon>Bacilli</taxon>
        <taxon>Bacillales</taxon>
        <taxon>Paenibacillaceae</taxon>
        <taxon>Paenibacillus</taxon>
    </lineage>
</organism>
<dbReference type="RefSeq" id="WP_284238338.1">
    <property type="nucleotide sequence ID" value="NZ_BSSQ01000008.1"/>
</dbReference>
<feature type="signal peptide" evidence="1">
    <location>
        <begin position="1"/>
        <end position="21"/>
    </location>
</feature>